<proteinExistence type="predicted"/>
<name>A0A1J8R3T3_9AGAM</name>
<evidence type="ECO:0000313" key="3">
    <source>
        <dbReference type="Proteomes" id="UP000183567"/>
    </source>
</evidence>
<dbReference type="EMBL" id="LVVM01000641">
    <property type="protein sequence ID" value="OJA20297.1"/>
    <property type="molecule type" value="Genomic_DNA"/>
</dbReference>
<keyword evidence="3" id="KW-1185">Reference proteome</keyword>
<feature type="compositionally biased region" description="Polar residues" evidence="1">
    <location>
        <begin position="1"/>
        <end position="10"/>
    </location>
</feature>
<dbReference type="AlphaFoldDB" id="A0A1J8R3T3"/>
<gene>
    <name evidence="2" type="ORF">AZE42_13690</name>
</gene>
<comment type="caution">
    <text evidence="2">The sequence shown here is derived from an EMBL/GenBank/DDBJ whole genome shotgun (WGS) entry which is preliminary data.</text>
</comment>
<dbReference type="Proteomes" id="UP000183567">
    <property type="component" value="Unassembled WGS sequence"/>
</dbReference>
<evidence type="ECO:0000256" key="1">
    <source>
        <dbReference type="SAM" id="MobiDB-lite"/>
    </source>
</evidence>
<reference evidence="2 3" key="1">
    <citation type="submission" date="2016-03" db="EMBL/GenBank/DDBJ databases">
        <title>Comparative genomics of the ectomycorrhizal sister species Rhizopogon vinicolor and Rhizopogon vesiculosus (Basidiomycota: Boletales) reveals a divergence of the mating type B locus.</title>
        <authorList>
            <person name="Mujic A.B."/>
            <person name="Kuo A."/>
            <person name="Tritt A."/>
            <person name="Lipzen A."/>
            <person name="Chen C."/>
            <person name="Johnson J."/>
            <person name="Sharma A."/>
            <person name="Barry K."/>
            <person name="Grigoriev I.V."/>
            <person name="Spatafora J.W."/>
        </authorList>
    </citation>
    <scope>NUCLEOTIDE SEQUENCE [LARGE SCALE GENOMIC DNA]</scope>
    <source>
        <strain evidence="2 3">AM-OR11-056</strain>
    </source>
</reference>
<organism evidence="2 3">
    <name type="scientific">Rhizopogon vesiculosus</name>
    <dbReference type="NCBI Taxonomy" id="180088"/>
    <lineage>
        <taxon>Eukaryota</taxon>
        <taxon>Fungi</taxon>
        <taxon>Dikarya</taxon>
        <taxon>Basidiomycota</taxon>
        <taxon>Agaricomycotina</taxon>
        <taxon>Agaricomycetes</taxon>
        <taxon>Agaricomycetidae</taxon>
        <taxon>Boletales</taxon>
        <taxon>Suillineae</taxon>
        <taxon>Rhizopogonaceae</taxon>
        <taxon>Rhizopogon</taxon>
    </lineage>
</organism>
<evidence type="ECO:0000313" key="2">
    <source>
        <dbReference type="EMBL" id="OJA20297.1"/>
    </source>
</evidence>
<feature type="non-terminal residue" evidence="2">
    <location>
        <position position="1"/>
    </location>
</feature>
<feature type="region of interest" description="Disordered" evidence="1">
    <location>
        <begin position="1"/>
        <end position="62"/>
    </location>
</feature>
<sequence>SLQTSANSSGLKKRKAHSLQDSDRSTSATTSLSVFLSSGTASMSINSSNLSGEGKRQRKSKG</sequence>
<feature type="compositionally biased region" description="Polar residues" evidence="1">
    <location>
        <begin position="25"/>
        <end position="51"/>
    </location>
</feature>
<protein>
    <submittedName>
        <fullName evidence="2">Uncharacterized protein</fullName>
    </submittedName>
</protein>
<accession>A0A1J8R3T3</accession>